<dbReference type="EMBL" id="LAZR01008213">
    <property type="protein sequence ID" value="KKM80243.1"/>
    <property type="molecule type" value="Genomic_DNA"/>
</dbReference>
<name>A0A0F9KE65_9ZZZZ</name>
<sequence>MAEERLNLEGKNIYSVIFNQEAAWIYKPRLILDKVNQFMREQNVQDQITWDKYF</sequence>
<accession>A0A0F9KE65</accession>
<reference evidence="1" key="1">
    <citation type="journal article" date="2015" name="Nature">
        <title>Complex archaea that bridge the gap between prokaryotes and eukaryotes.</title>
        <authorList>
            <person name="Spang A."/>
            <person name="Saw J.H."/>
            <person name="Jorgensen S.L."/>
            <person name="Zaremba-Niedzwiedzka K."/>
            <person name="Martijn J."/>
            <person name="Lind A.E."/>
            <person name="van Eijk R."/>
            <person name="Schleper C."/>
            <person name="Guy L."/>
            <person name="Ettema T.J."/>
        </authorList>
    </citation>
    <scope>NUCLEOTIDE SEQUENCE</scope>
</reference>
<proteinExistence type="predicted"/>
<evidence type="ECO:0000313" key="1">
    <source>
        <dbReference type="EMBL" id="KKM80243.1"/>
    </source>
</evidence>
<organism evidence="1">
    <name type="scientific">marine sediment metagenome</name>
    <dbReference type="NCBI Taxonomy" id="412755"/>
    <lineage>
        <taxon>unclassified sequences</taxon>
        <taxon>metagenomes</taxon>
        <taxon>ecological metagenomes</taxon>
    </lineage>
</organism>
<protein>
    <submittedName>
        <fullName evidence="1">Uncharacterized protein</fullName>
    </submittedName>
</protein>
<comment type="caution">
    <text evidence="1">The sequence shown here is derived from an EMBL/GenBank/DDBJ whole genome shotgun (WGS) entry which is preliminary data.</text>
</comment>
<gene>
    <name evidence="1" type="ORF">LCGC14_1341820</name>
</gene>
<dbReference type="AlphaFoldDB" id="A0A0F9KE65"/>